<dbReference type="Gene3D" id="2.60.120.200">
    <property type="match status" value="1"/>
</dbReference>
<proteinExistence type="predicted"/>
<dbReference type="InterPro" id="IPR001079">
    <property type="entry name" value="Galectin_CRD"/>
</dbReference>
<keyword evidence="5" id="KW-1185">Reference proteome</keyword>
<dbReference type="PROSITE" id="PS51304">
    <property type="entry name" value="GALECTIN"/>
    <property type="match status" value="1"/>
</dbReference>
<dbReference type="EMBL" id="BTSX01000002">
    <property type="protein sequence ID" value="GMS85752.1"/>
    <property type="molecule type" value="Genomic_DNA"/>
</dbReference>
<evidence type="ECO:0000313" key="4">
    <source>
        <dbReference type="EMBL" id="GMS85752.1"/>
    </source>
</evidence>
<dbReference type="AlphaFoldDB" id="A0AAV5SQU9"/>
<dbReference type="InterPro" id="IPR044156">
    <property type="entry name" value="Galectin-like"/>
</dbReference>
<evidence type="ECO:0000256" key="2">
    <source>
        <dbReference type="RuleBase" id="RU102079"/>
    </source>
</evidence>
<dbReference type="PANTHER" id="PTHR11346">
    <property type="entry name" value="GALECTIN"/>
    <property type="match status" value="1"/>
</dbReference>
<protein>
    <recommendedName>
        <fullName evidence="2">Galectin</fullName>
    </recommendedName>
</protein>
<dbReference type="Proteomes" id="UP001432027">
    <property type="component" value="Unassembled WGS sequence"/>
</dbReference>
<dbReference type="InterPro" id="IPR013320">
    <property type="entry name" value="ConA-like_dom_sf"/>
</dbReference>
<dbReference type="SMART" id="SM00908">
    <property type="entry name" value="Gal-bind_lectin"/>
    <property type="match status" value="1"/>
</dbReference>
<dbReference type="GO" id="GO:0030246">
    <property type="term" value="F:carbohydrate binding"/>
    <property type="evidence" value="ECO:0007669"/>
    <property type="project" value="UniProtKB-UniRule"/>
</dbReference>
<sequence>GGSVTFPFSRFSSLSSHPPSTMYIEHPVIPITIPLAHGMCDGAKVKIDGMPFAGEHGGFTVELLTQNGSLLHMDVRFKEDTIILNNFHDGNWICEQRAKLAFCIGAHFHLKIKNHCGQFTLHSNDHLIANFPHRGNPHHVTAFHIRGNVIVTKICFLNFSHPIVYAPTPLVVPSGPPPPVPVVVPSAPPPYTAPAPPPVVVAAPQMVQPVVVAAQPQVVVVEDHHHHHAAGAAVAGAMVGGAIVRGAVIGAAVRHHRRW</sequence>
<dbReference type="CDD" id="cd00070">
    <property type="entry name" value="GLECT"/>
    <property type="match status" value="1"/>
</dbReference>
<feature type="non-terminal residue" evidence="4">
    <location>
        <position position="1"/>
    </location>
</feature>
<dbReference type="GO" id="GO:0016936">
    <property type="term" value="F:galactoside binding"/>
    <property type="evidence" value="ECO:0007669"/>
    <property type="project" value="TreeGrafter"/>
</dbReference>
<feature type="domain" description="Galectin" evidence="3">
    <location>
        <begin position="31"/>
        <end position="157"/>
    </location>
</feature>
<dbReference type="Pfam" id="PF00337">
    <property type="entry name" value="Gal-bind_lectin"/>
    <property type="match status" value="1"/>
</dbReference>
<dbReference type="SUPFAM" id="SSF49899">
    <property type="entry name" value="Concanavalin A-like lectins/glucanases"/>
    <property type="match status" value="1"/>
</dbReference>
<comment type="caution">
    <text evidence="4">The sequence shown here is derived from an EMBL/GenBank/DDBJ whole genome shotgun (WGS) entry which is preliminary data.</text>
</comment>
<organism evidence="4 5">
    <name type="scientific">Pristionchus entomophagus</name>
    <dbReference type="NCBI Taxonomy" id="358040"/>
    <lineage>
        <taxon>Eukaryota</taxon>
        <taxon>Metazoa</taxon>
        <taxon>Ecdysozoa</taxon>
        <taxon>Nematoda</taxon>
        <taxon>Chromadorea</taxon>
        <taxon>Rhabditida</taxon>
        <taxon>Rhabditina</taxon>
        <taxon>Diplogasteromorpha</taxon>
        <taxon>Diplogasteroidea</taxon>
        <taxon>Neodiplogasteridae</taxon>
        <taxon>Pristionchus</taxon>
    </lineage>
</organism>
<gene>
    <name evidence="4" type="ORF">PENTCL1PPCAC_7927</name>
</gene>
<reference evidence="4" key="1">
    <citation type="submission" date="2023-10" db="EMBL/GenBank/DDBJ databases">
        <title>Genome assembly of Pristionchus species.</title>
        <authorList>
            <person name="Yoshida K."/>
            <person name="Sommer R.J."/>
        </authorList>
    </citation>
    <scope>NUCLEOTIDE SEQUENCE</scope>
    <source>
        <strain evidence="4">RS0144</strain>
    </source>
</reference>
<evidence type="ECO:0000259" key="3">
    <source>
        <dbReference type="PROSITE" id="PS51304"/>
    </source>
</evidence>
<name>A0AAV5SQU9_9BILA</name>
<dbReference type="PANTHER" id="PTHR11346:SF171">
    <property type="entry name" value="GALECTIN"/>
    <property type="match status" value="1"/>
</dbReference>
<dbReference type="SMART" id="SM00276">
    <property type="entry name" value="GLECT"/>
    <property type="match status" value="1"/>
</dbReference>
<evidence type="ECO:0000256" key="1">
    <source>
        <dbReference type="ARBA" id="ARBA00022734"/>
    </source>
</evidence>
<evidence type="ECO:0000313" key="5">
    <source>
        <dbReference type="Proteomes" id="UP001432027"/>
    </source>
</evidence>
<accession>A0AAV5SQU9</accession>
<keyword evidence="1 2" id="KW-0430">Lectin</keyword>